<dbReference type="EMBL" id="JAHLPM010000001">
    <property type="protein sequence ID" value="MBU5436650.1"/>
    <property type="molecule type" value="Genomic_DNA"/>
</dbReference>
<evidence type="ECO:0000313" key="4">
    <source>
        <dbReference type="Proteomes" id="UP000749471"/>
    </source>
</evidence>
<reference evidence="3 4" key="1">
    <citation type="submission" date="2021-06" db="EMBL/GenBank/DDBJ databases">
        <authorList>
            <person name="Sun Q."/>
            <person name="Li D."/>
        </authorList>
    </citation>
    <scope>NUCLEOTIDE SEQUENCE [LARGE SCALE GENOMIC DNA]</scope>
    <source>
        <strain evidence="3 4">MSJ-40</strain>
    </source>
</reference>
<dbReference type="Proteomes" id="UP000749471">
    <property type="component" value="Unassembled WGS sequence"/>
</dbReference>
<comment type="similarity">
    <text evidence="2">Belongs to the DegT/DnrJ/EryC1 family.</text>
</comment>
<gene>
    <name evidence="3" type="ORF">KQI42_01445</name>
</gene>
<dbReference type="GO" id="GO:0008483">
    <property type="term" value="F:transaminase activity"/>
    <property type="evidence" value="ECO:0007669"/>
    <property type="project" value="UniProtKB-KW"/>
</dbReference>
<comment type="caution">
    <text evidence="3">The sequence shown here is derived from an EMBL/GenBank/DDBJ whole genome shotgun (WGS) entry which is preliminary data.</text>
</comment>
<accession>A0ABS6E169</accession>
<dbReference type="CDD" id="cd00616">
    <property type="entry name" value="AHBA_syn"/>
    <property type="match status" value="1"/>
</dbReference>
<dbReference type="PIRSF" id="PIRSF000390">
    <property type="entry name" value="PLP_StrS"/>
    <property type="match status" value="1"/>
</dbReference>
<name>A0ABS6E169_9FIRM</name>
<keyword evidence="3" id="KW-0032">Aminotransferase</keyword>
<evidence type="ECO:0000256" key="2">
    <source>
        <dbReference type="RuleBase" id="RU004508"/>
    </source>
</evidence>
<organism evidence="3 4">
    <name type="scientific">Tissierella simiarum</name>
    <dbReference type="NCBI Taxonomy" id="2841534"/>
    <lineage>
        <taxon>Bacteria</taxon>
        <taxon>Bacillati</taxon>
        <taxon>Bacillota</taxon>
        <taxon>Tissierellia</taxon>
        <taxon>Tissierellales</taxon>
        <taxon>Tissierellaceae</taxon>
        <taxon>Tissierella</taxon>
    </lineage>
</organism>
<evidence type="ECO:0000256" key="1">
    <source>
        <dbReference type="ARBA" id="ARBA00022898"/>
    </source>
</evidence>
<dbReference type="RefSeq" id="WP_216516010.1">
    <property type="nucleotide sequence ID" value="NZ_JAHLPM010000001.1"/>
</dbReference>
<keyword evidence="3" id="KW-0808">Transferase</keyword>
<keyword evidence="1 2" id="KW-0663">Pyridoxal phosphate</keyword>
<dbReference type="PANTHER" id="PTHR30244:SF9">
    <property type="entry name" value="PROTEIN RV3402C"/>
    <property type="match status" value="1"/>
</dbReference>
<protein>
    <submittedName>
        <fullName evidence="3">DegT/DnrJ/EryC1/StrS family aminotransferase</fullName>
    </submittedName>
</protein>
<dbReference type="InterPro" id="IPR000653">
    <property type="entry name" value="DegT/StrS_aminotransferase"/>
</dbReference>
<proteinExistence type="inferred from homology"/>
<keyword evidence="4" id="KW-1185">Reference proteome</keyword>
<dbReference type="PANTHER" id="PTHR30244">
    <property type="entry name" value="TRANSAMINASE"/>
    <property type="match status" value="1"/>
</dbReference>
<sequence length="363" mass="41575">MKIQVTRSSMSNFEEYIEEIKELWESHWLTNMGVKHKKLEKELLNYLDTPNITLFTNGHLALECTIEALNLAGEVITTPFTFASTTHAIVRNGLKPVFCDINLEDYTIDVDKLESLITEKTSAIIPVHVYGNICNFKEIERIAKKYKLKVIYDAAHTFGITIDDVSVANFGDASMFSFHATKVFNTIEGGAITYKDERLSKILDGIKNFGITESESVEYVAGNAKMNEFQAAMGICNLRHLDKEIEKRKVVVERYLERLNNVNGIKICKPQPGVKSNYAYFPVVFDGYKLNRDEVFERLKEKNIFARKYFYPLTNSFECYKGIFDIQKTPVAQYIADRILCLPLYADLDLNDVDRICDIILNS</sequence>
<evidence type="ECO:0000313" key="3">
    <source>
        <dbReference type="EMBL" id="MBU5436650.1"/>
    </source>
</evidence>
<dbReference type="Pfam" id="PF01041">
    <property type="entry name" value="DegT_DnrJ_EryC1"/>
    <property type="match status" value="1"/>
</dbReference>